<keyword evidence="6" id="KW-1185">Reference proteome</keyword>
<feature type="compositionally biased region" description="Basic and acidic residues" evidence="2">
    <location>
        <begin position="658"/>
        <end position="716"/>
    </location>
</feature>
<feature type="compositionally biased region" description="Basic and acidic residues" evidence="2">
    <location>
        <begin position="618"/>
        <end position="634"/>
    </location>
</feature>
<organism evidence="4">
    <name type="scientific">Fopius arisanus</name>
    <dbReference type="NCBI Taxonomy" id="64838"/>
    <lineage>
        <taxon>Eukaryota</taxon>
        <taxon>Metazoa</taxon>
        <taxon>Ecdysozoa</taxon>
        <taxon>Arthropoda</taxon>
        <taxon>Hexapoda</taxon>
        <taxon>Insecta</taxon>
        <taxon>Pterygota</taxon>
        <taxon>Neoptera</taxon>
        <taxon>Endopterygota</taxon>
        <taxon>Hymenoptera</taxon>
        <taxon>Apocrita</taxon>
        <taxon>Ichneumonoidea</taxon>
        <taxon>Braconidae</taxon>
        <taxon>Opiinae</taxon>
        <taxon>Fopius</taxon>
    </lineage>
</organism>
<dbReference type="SMART" id="SM00868">
    <property type="entry name" value="zf-AD"/>
    <property type="match status" value="2"/>
</dbReference>
<dbReference type="PROSITE" id="PS00028">
    <property type="entry name" value="ZINC_FINGER_C2H2_1"/>
    <property type="match status" value="1"/>
</dbReference>
<dbReference type="InterPro" id="IPR012934">
    <property type="entry name" value="Znf_AD"/>
</dbReference>
<feature type="compositionally biased region" description="Low complexity" evidence="2">
    <location>
        <begin position="488"/>
        <end position="514"/>
    </location>
</feature>
<evidence type="ECO:0000259" key="3">
    <source>
        <dbReference type="PROSITE" id="PS50157"/>
    </source>
</evidence>
<feature type="compositionally biased region" description="Basic and acidic residues" evidence="2">
    <location>
        <begin position="799"/>
        <end position="818"/>
    </location>
</feature>
<keyword evidence="1" id="KW-0479">Metal-binding</keyword>
<accession>A0A0C9QE49</accession>
<dbReference type="GeneID" id="105271351"/>
<feature type="region of interest" description="Disordered" evidence="2">
    <location>
        <begin position="580"/>
        <end position="909"/>
    </location>
</feature>
<evidence type="ECO:0000313" key="4">
    <source>
        <dbReference type="EMBL" id="JAG82445.1"/>
    </source>
</evidence>
<feature type="compositionally biased region" description="Basic and acidic residues" evidence="2">
    <location>
        <begin position="742"/>
        <end position="756"/>
    </location>
</feature>
<sequence>MSKPNCLICATDEGIFLDFLTYGKDLHHIIEKNLSLQIGNHKLHASKICYKCTYELTECNKFVQKFNQVHNSIAKKPSRQRSGYCHICSELGKKGFIYDIKNNALESVCEQIQDLLDHDFSPSTQTISVCLYCRYNLDVLSDLKKVAKNYFMKDNTPSELSKINVSVIKRKTTSVSLPIRDNSPNASPMVKRTAKAIDRSVSPTNRRCDKCEMKVENGVDMFRFHSTGEKVCKDCWMSMDPVKLVDGHKRKAITPNTKFCTVVLKDVLINPPEMNNPKSPGEKFKIRRTSMPAVKTELDQKGEVVYIISDESEDEMITKKTRKGAKRASSENDTKSTKKAKRNAEMTPQRATRAMSVMSNVRTPSTSPKLAPKRRHSDEFEIPAAAPKRLRNKPQRIVKNSQSQELDNKKTQKTVSKSKGPKKPTSPKKNSNDEGSSKTSRRKSYEDTPMAEEGVRKSTRIRKPMKHWSDTSDSSGDSSESTEETVNESESSKQSNKSSNSASKSPKTSASKTQWKGASKKEKYLDEEETEENEDDVDKHEDNQPYTCTICSTQFESRVEGKTHQLTHSKKLGVVLKKVSMSGNVQRDEAKTDDEQSISTGIIEDESFENSKAITSEVTKDAEKSKNDGDPDEHNAEDEQDLNAEAPGKSATCEETEKECAKRAKPADDEIVEKTDEIESGKSPEIDESHQDGDILHSKSPEANKSSNCDEEKNQKVDTANNETEKEKIDEQDASELNGDEELSHEQVKENDKQKDDDESTATECQPPVISETINKEINENEVVEQGTNDGIKKKTSAHIHDEREKGEGENEGQRPQEDTDDEDVDTNHSKNIVERVDEREIEKMEDDKQKIGTVDVERETEQAGHQEDDLNAPDDESEDERSPEAEPLTPPRPNQMLKEKDEQLLDGGCETQLEETDCDNLEKVKEVELISNGEKDIVGDIAGVDDSSELADKGPQGEINVDEASMDAIERQMETIVGDKEMIDVSRGFHKDAKESSHTHLKSAAVEEQEVS</sequence>
<reference evidence="7" key="2">
    <citation type="submission" date="2025-04" db="UniProtKB">
        <authorList>
            <consortium name="RefSeq"/>
        </authorList>
    </citation>
    <scope>IDENTIFICATION</scope>
    <source>
        <strain evidence="7">USDA-PBARC FA_bdor</strain>
        <tissue evidence="7">Whole organism</tissue>
    </source>
</reference>
<gene>
    <name evidence="7" type="primary">LOC105271351</name>
    <name evidence="4" type="ORF">g.15801</name>
    <name evidence="5" type="ORF">g.15803</name>
</gene>
<feature type="compositionally biased region" description="Basic residues" evidence="2">
    <location>
        <begin position="457"/>
        <end position="466"/>
    </location>
</feature>
<accession>A0A9R1TKV7</accession>
<dbReference type="AlphaFoldDB" id="A0A0C9QE49"/>
<protein>
    <submittedName>
        <fullName evidence="7">Dentin sialophosphoprotein</fullName>
    </submittedName>
</protein>
<feature type="region of interest" description="Disordered" evidence="2">
    <location>
        <begin position="991"/>
        <end position="1013"/>
    </location>
</feature>
<keyword evidence="1" id="KW-0862">Zinc</keyword>
<evidence type="ECO:0000256" key="1">
    <source>
        <dbReference type="PROSITE-ProRule" id="PRU00042"/>
    </source>
</evidence>
<feature type="compositionally biased region" description="Acidic residues" evidence="2">
    <location>
        <begin position="525"/>
        <end position="536"/>
    </location>
</feature>
<name>A0A0C9QE49_9HYME</name>
<evidence type="ECO:0000313" key="6">
    <source>
        <dbReference type="Proteomes" id="UP000694866"/>
    </source>
</evidence>
<feature type="compositionally biased region" description="Acidic residues" evidence="2">
    <location>
        <begin position="870"/>
        <end position="882"/>
    </location>
</feature>
<dbReference type="KEGG" id="fas:105271351"/>
<keyword evidence="1" id="KW-0863">Zinc-finger</keyword>
<reference evidence="4" key="1">
    <citation type="submission" date="2015-01" db="EMBL/GenBank/DDBJ databases">
        <title>Transcriptome Assembly of Fopius arisanus.</title>
        <authorList>
            <person name="Geib S."/>
        </authorList>
    </citation>
    <scope>NUCLEOTIDE SEQUENCE</scope>
</reference>
<proteinExistence type="predicted"/>
<evidence type="ECO:0000313" key="5">
    <source>
        <dbReference type="EMBL" id="JAG82446.1"/>
    </source>
</evidence>
<evidence type="ECO:0000256" key="2">
    <source>
        <dbReference type="SAM" id="MobiDB-lite"/>
    </source>
</evidence>
<feature type="compositionally biased region" description="Polar residues" evidence="2">
    <location>
        <begin position="357"/>
        <end position="368"/>
    </location>
</feature>
<evidence type="ECO:0000313" key="7">
    <source>
        <dbReference type="RefSeq" id="XP_011311152.1"/>
    </source>
</evidence>
<dbReference type="OrthoDB" id="7683467at2759"/>
<feature type="compositionally biased region" description="Basic and acidic residues" evidence="2">
    <location>
        <begin position="826"/>
        <end position="869"/>
    </location>
</feature>
<dbReference type="EMBL" id="GBYB01012678">
    <property type="protein sequence ID" value="JAG82445.1"/>
    <property type="molecule type" value="Transcribed_RNA"/>
</dbReference>
<feature type="compositionally biased region" description="Acidic residues" evidence="2">
    <location>
        <begin position="732"/>
        <end position="741"/>
    </location>
</feature>
<dbReference type="GO" id="GO:0005634">
    <property type="term" value="C:nucleus"/>
    <property type="evidence" value="ECO:0007669"/>
    <property type="project" value="InterPro"/>
</dbReference>
<dbReference type="RefSeq" id="XP_011311152.1">
    <property type="nucleotide sequence ID" value="XM_011312850.1"/>
</dbReference>
<dbReference type="PROSITE" id="PS50157">
    <property type="entry name" value="ZINC_FINGER_C2H2_2"/>
    <property type="match status" value="1"/>
</dbReference>
<dbReference type="Proteomes" id="UP000694866">
    <property type="component" value="Unplaced"/>
</dbReference>
<dbReference type="EMBL" id="GBYB01012679">
    <property type="protein sequence ID" value="JAG82446.1"/>
    <property type="molecule type" value="Transcribed_RNA"/>
</dbReference>
<feature type="region of interest" description="Disordered" evidence="2">
    <location>
        <begin position="316"/>
        <end position="545"/>
    </location>
</feature>
<dbReference type="InterPro" id="IPR013087">
    <property type="entry name" value="Znf_C2H2_type"/>
</dbReference>
<dbReference type="GO" id="GO:0008270">
    <property type="term" value="F:zinc ion binding"/>
    <property type="evidence" value="ECO:0007669"/>
    <property type="project" value="UniProtKB-KW"/>
</dbReference>
<feature type="domain" description="C2H2-type" evidence="3">
    <location>
        <begin position="546"/>
        <end position="573"/>
    </location>
</feature>